<keyword evidence="2" id="KW-1185">Reference proteome</keyword>
<name>A0A7K0G2D4_9SPHI</name>
<gene>
    <name evidence="1" type="ORF">GJU39_13670</name>
</gene>
<dbReference type="Proteomes" id="UP000487757">
    <property type="component" value="Unassembled WGS sequence"/>
</dbReference>
<protein>
    <submittedName>
        <fullName evidence="1">Uncharacterized protein</fullName>
    </submittedName>
</protein>
<dbReference type="EMBL" id="WKKH01000020">
    <property type="protein sequence ID" value="MRX77136.1"/>
    <property type="molecule type" value="Genomic_DNA"/>
</dbReference>
<accession>A0A7K0G2D4</accession>
<dbReference type="RefSeq" id="WP_154281375.1">
    <property type="nucleotide sequence ID" value="NZ_JBHUJQ010000001.1"/>
</dbReference>
<reference evidence="1 2" key="1">
    <citation type="submission" date="2019-11" db="EMBL/GenBank/DDBJ databases">
        <title>Pedobacter petrophilus genome.</title>
        <authorList>
            <person name="Feldbauer M.J."/>
            <person name="Newman J.D."/>
        </authorList>
    </citation>
    <scope>NUCLEOTIDE SEQUENCE [LARGE SCALE GENOMIC DNA]</scope>
    <source>
        <strain evidence="1 2">LMG 29686</strain>
    </source>
</reference>
<evidence type="ECO:0000313" key="1">
    <source>
        <dbReference type="EMBL" id="MRX77136.1"/>
    </source>
</evidence>
<evidence type="ECO:0000313" key="2">
    <source>
        <dbReference type="Proteomes" id="UP000487757"/>
    </source>
</evidence>
<proteinExistence type="predicted"/>
<sequence length="142" mass="16913">MADFDQVKRLAYLKERINNLNATLSPLMEMAETLSVQFDFSLDSLDYLELILVKINPDFNDPEHSGLYEDSWIYLGETYRRILNGKWSIADDEEYYKESHNCLPMITDFDPYNSELFPMIIIDVFMEQRMPQFMRQQVAQYL</sequence>
<dbReference type="OrthoDB" id="8779193at2"/>
<dbReference type="AlphaFoldDB" id="A0A7K0G2D4"/>
<organism evidence="1 2">
    <name type="scientific">Pedobacter petrophilus</name>
    <dbReference type="NCBI Taxonomy" id="1908241"/>
    <lineage>
        <taxon>Bacteria</taxon>
        <taxon>Pseudomonadati</taxon>
        <taxon>Bacteroidota</taxon>
        <taxon>Sphingobacteriia</taxon>
        <taxon>Sphingobacteriales</taxon>
        <taxon>Sphingobacteriaceae</taxon>
        <taxon>Pedobacter</taxon>
    </lineage>
</organism>
<comment type="caution">
    <text evidence="1">The sequence shown here is derived from an EMBL/GenBank/DDBJ whole genome shotgun (WGS) entry which is preliminary data.</text>
</comment>